<comment type="caution">
    <text evidence="8">The sequence shown here is derived from an EMBL/GenBank/DDBJ whole genome shotgun (WGS) entry which is preliminary data.</text>
</comment>
<reference evidence="9" key="1">
    <citation type="journal article" date="2019" name="Curr. Biol.">
        <title>Genome Sequence of Striga asiatica Provides Insight into the Evolution of Plant Parasitism.</title>
        <authorList>
            <person name="Yoshida S."/>
            <person name="Kim S."/>
            <person name="Wafula E.K."/>
            <person name="Tanskanen J."/>
            <person name="Kim Y.M."/>
            <person name="Honaas L."/>
            <person name="Yang Z."/>
            <person name="Spallek T."/>
            <person name="Conn C.E."/>
            <person name="Ichihashi Y."/>
            <person name="Cheong K."/>
            <person name="Cui S."/>
            <person name="Der J.P."/>
            <person name="Gundlach H."/>
            <person name="Jiao Y."/>
            <person name="Hori C."/>
            <person name="Ishida J.K."/>
            <person name="Kasahara H."/>
            <person name="Kiba T."/>
            <person name="Kim M.S."/>
            <person name="Koo N."/>
            <person name="Laohavisit A."/>
            <person name="Lee Y.H."/>
            <person name="Lumba S."/>
            <person name="McCourt P."/>
            <person name="Mortimer J.C."/>
            <person name="Mutuku J.M."/>
            <person name="Nomura T."/>
            <person name="Sasaki-Sekimoto Y."/>
            <person name="Seto Y."/>
            <person name="Wang Y."/>
            <person name="Wakatake T."/>
            <person name="Sakakibara H."/>
            <person name="Demura T."/>
            <person name="Yamaguchi S."/>
            <person name="Yoneyama K."/>
            <person name="Manabe R.I."/>
            <person name="Nelson D.C."/>
            <person name="Schulman A.H."/>
            <person name="Timko M.P."/>
            <person name="dePamphilis C.W."/>
            <person name="Choi D."/>
            <person name="Shirasu K."/>
        </authorList>
    </citation>
    <scope>NUCLEOTIDE SEQUENCE [LARGE SCALE GENOMIC DNA]</scope>
    <source>
        <strain evidence="9">cv. UVA1</strain>
    </source>
</reference>
<evidence type="ECO:0000256" key="5">
    <source>
        <dbReference type="ARBA" id="ARBA00022801"/>
    </source>
</evidence>
<dbReference type="Proteomes" id="UP000325081">
    <property type="component" value="Unassembled WGS sequence"/>
</dbReference>
<dbReference type="OrthoDB" id="1657402at2759"/>
<evidence type="ECO:0000259" key="7">
    <source>
        <dbReference type="PROSITE" id="PS50228"/>
    </source>
</evidence>
<comment type="catalytic activity">
    <reaction evidence="1">
        <text>Hydrolysis of terminal non-reducing beta-D-galactose residues in beta-D-galactosides.</text>
        <dbReference type="EC" id="3.2.1.23"/>
    </reaction>
</comment>
<dbReference type="InterPro" id="IPR001944">
    <property type="entry name" value="Glycoside_Hdrlase_35"/>
</dbReference>
<gene>
    <name evidence="8" type="ORF">STAS_29833</name>
</gene>
<dbReference type="InterPro" id="IPR008979">
    <property type="entry name" value="Galactose-bd-like_sf"/>
</dbReference>
<dbReference type="SUPFAM" id="SSF49785">
    <property type="entry name" value="Galactose-binding domain-like"/>
    <property type="match status" value="2"/>
</dbReference>
<dbReference type="Pfam" id="PF02140">
    <property type="entry name" value="SUEL_Lectin"/>
    <property type="match status" value="1"/>
</dbReference>
<evidence type="ECO:0000313" key="8">
    <source>
        <dbReference type="EMBL" id="GER52386.1"/>
    </source>
</evidence>
<comment type="similarity">
    <text evidence="2">Belongs to the glycosyl hydrolase 35 family.</text>
</comment>
<evidence type="ECO:0000256" key="6">
    <source>
        <dbReference type="ARBA" id="ARBA00023295"/>
    </source>
</evidence>
<dbReference type="InterPro" id="IPR000922">
    <property type="entry name" value="Lectin_gal-bd_dom"/>
</dbReference>
<proteinExistence type="inferred from homology"/>
<feature type="domain" description="SUEL-type lectin" evidence="7">
    <location>
        <begin position="405"/>
        <end position="485"/>
    </location>
</feature>
<dbReference type="AlphaFoldDB" id="A0A5A7R4R3"/>
<dbReference type="Gene3D" id="2.60.120.260">
    <property type="entry name" value="Galactose-binding domain-like"/>
    <property type="match status" value="1"/>
</dbReference>
<dbReference type="InterPro" id="IPR017853">
    <property type="entry name" value="GH"/>
</dbReference>
<evidence type="ECO:0000256" key="2">
    <source>
        <dbReference type="ARBA" id="ARBA00009809"/>
    </source>
</evidence>
<dbReference type="CDD" id="cd22842">
    <property type="entry name" value="Gal_Rha_Lectin_BGal"/>
    <property type="match status" value="1"/>
</dbReference>
<accession>A0A5A7R4R3</accession>
<dbReference type="FunFam" id="2.60.120.740:FF:000002">
    <property type="entry name" value="Beta-galactosidase"/>
    <property type="match status" value="1"/>
</dbReference>
<dbReference type="Pfam" id="PF01301">
    <property type="entry name" value="Glyco_hydro_35"/>
    <property type="match status" value="1"/>
</dbReference>
<sequence>MGKERFLFLAQSITQGAHLRTAGGPFIATSYDYDAPIDEYGLIRQSKWGHLKDLHRAIKLCERALVSVDPKIMSLGKNQEAHVFNLSSKTCAAFLANYDQQSRATVKFESFSYILPPWSISILPDCKHVVYNTAKIGAPSSRMKMTGVTGKFKWKSYTENIYNDNGSFTKAGLVDQLDLTWDTTDYLWSKIDVEIDGKEGFLRDGKNPVLRVMSGGHVLHVFLNGILVETVHGVYDHPKVAFTKAVNLKVGHNEIRLLSVAVGLPNIGLNFENRPLGVSSVSLDGLNEGRRDLTHQIWTYKIGMDGEKLGLSTKSGSSSVQWSADTSISKAFTWFHVPRSWLKNTKNLLVVFEEFGGNPSGITLAKREVATTCTDIHESQPSLVNWQIQASLGNFLYNQTLTANAHLNCGEEKKIASIEFASYGNPRGICGNYYVGSCHSPNSRHIVEKLCIGKKKCTLEVMAASFGGDPCPGVTKKLAVEATCM</sequence>
<evidence type="ECO:0000256" key="3">
    <source>
        <dbReference type="ARBA" id="ARBA00012756"/>
    </source>
</evidence>
<keyword evidence="5" id="KW-0378">Hydrolase</keyword>
<organism evidence="8 9">
    <name type="scientific">Striga asiatica</name>
    <name type="common">Asiatic witchweed</name>
    <name type="synonym">Buchnera asiatica</name>
    <dbReference type="NCBI Taxonomy" id="4170"/>
    <lineage>
        <taxon>Eukaryota</taxon>
        <taxon>Viridiplantae</taxon>
        <taxon>Streptophyta</taxon>
        <taxon>Embryophyta</taxon>
        <taxon>Tracheophyta</taxon>
        <taxon>Spermatophyta</taxon>
        <taxon>Magnoliopsida</taxon>
        <taxon>eudicotyledons</taxon>
        <taxon>Gunneridae</taxon>
        <taxon>Pentapetalae</taxon>
        <taxon>asterids</taxon>
        <taxon>lamiids</taxon>
        <taxon>Lamiales</taxon>
        <taxon>Orobanchaceae</taxon>
        <taxon>Buchnereae</taxon>
        <taxon>Striga</taxon>
    </lineage>
</organism>
<dbReference type="GO" id="GO:0005975">
    <property type="term" value="P:carbohydrate metabolic process"/>
    <property type="evidence" value="ECO:0007669"/>
    <property type="project" value="InterPro"/>
</dbReference>
<dbReference type="PANTHER" id="PTHR23421">
    <property type="entry name" value="BETA-GALACTOSIDASE RELATED"/>
    <property type="match status" value="1"/>
</dbReference>
<evidence type="ECO:0000313" key="9">
    <source>
        <dbReference type="Proteomes" id="UP000325081"/>
    </source>
</evidence>
<dbReference type="SUPFAM" id="SSF51445">
    <property type="entry name" value="(Trans)glycosidases"/>
    <property type="match status" value="1"/>
</dbReference>
<dbReference type="Gene3D" id="2.60.120.740">
    <property type="match status" value="1"/>
</dbReference>
<dbReference type="EC" id="3.2.1.23" evidence="3"/>
<keyword evidence="9" id="KW-1185">Reference proteome</keyword>
<dbReference type="Pfam" id="PF17834">
    <property type="entry name" value="GHD"/>
    <property type="match status" value="1"/>
</dbReference>
<dbReference type="FunFam" id="2.60.120.260:FF:000142">
    <property type="entry name" value="Beta-galactosidase"/>
    <property type="match status" value="1"/>
</dbReference>
<keyword evidence="6" id="KW-0326">Glycosidase</keyword>
<dbReference type="InterPro" id="IPR041392">
    <property type="entry name" value="GHD"/>
</dbReference>
<dbReference type="EMBL" id="BKCP01010292">
    <property type="protein sequence ID" value="GER52386.1"/>
    <property type="molecule type" value="Genomic_DNA"/>
</dbReference>
<evidence type="ECO:0000256" key="1">
    <source>
        <dbReference type="ARBA" id="ARBA00001412"/>
    </source>
</evidence>
<keyword evidence="4" id="KW-0732">Signal</keyword>
<dbReference type="InterPro" id="IPR031330">
    <property type="entry name" value="Gly_Hdrlase_35_cat"/>
</dbReference>
<protein>
    <recommendedName>
        <fullName evidence="3">beta-galactosidase</fullName>
        <ecNumber evidence="3">3.2.1.23</ecNumber>
    </recommendedName>
</protein>
<evidence type="ECO:0000256" key="4">
    <source>
        <dbReference type="ARBA" id="ARBA00022729"/>
    </source>
</evidence>
<dbReference type="InterPro" id="IPR043159">
    <property type="entry name" value="Lectin_gal-bd_sf"/>
</dbReference>
<name>A0A5A7R4R3_STRAF</name>
<dbReference type="GO" id="GO:0030246">
    <property type="term" value="F:carbohydrate binding"/>
    <property type="evidence" value="ECO:0007669"/>
    <property type="project" value="InterPro"/>
</dbReference>
<dbReference type="PROSITE" id="PS50228">
    <property type="entry name" value="SUEL_LECTIN"/>
    <property type="match status" value="1"/>
</dbReference>
<dbReference type="GO" id="GO:0004565">
    <property type="term" value="F:beta-galactosidase activity"/>
    <property type="evidence" value="ECO:0007669"/>
    <property type="project" value="UniProtKB-EC"/>
</dbReference>